<feature type="domain" description="GHMP kinase C-terminal" evidence="14">
    <location>
        <begin position="396"/>
        <end position="469"/>
    </location>
</feature>
<dbReference type="EMBL" id="LT554051">
    <property type="protein sequence ID" value="SAM03127.1"/>
    <property type="molecule type" value="Genomic_DNA"/>
</dbReference>
<evidence type="ECO:0000256" key="3">
    <source>
        <dbReference type="ARBA" id="ARBA00012315"/>
    </source>
</evidence>
<dbReference type="InterPro" id="IPR006204">
    <property type="entry name" value="GHMP_kinase_N_dom"/>
</dbReference>
<keyword evidence="7" id="KW-0418">Kinase</keyword>
<dbReference type="PANTHER" id="PTHR10457">
    <property type="entry name" value="MEVALONATE KINASE/GALACTOKINASE"/>
    <property type="match status" value="1"/>
</dbReference>
<dbReference type="InterPro" id="IPR000705">
    <property type="entry name" value="Galactokinase"/>
</dbReference>
<dbReference type="PROSITE" id="PS00106">
    <property type="entry name" value="GALACTOKINASE"/>
    <property type="match status" value="1"/>
</dbReference>
<sequence length="502" mass="54996">MSVPTVDSLDAIYTSASLGKQGERYNKLIETFKRTYDRSPEFIVRSPGRVNLIGEHIDYSGYGVLPMAIERDVVQAVATRSDTTQVSITNINAKYPQRTFEYEGEDKVVTIDASTLEWSNYFKCGYKGMLECAKEKVTPKGMDVLVDGTVPAGSGLSSSAAFVCSSALAVITANKLGLSKQELTEIAIVAERNVGVNSGGMDQAASVFSQKNYALRVEFVPKLKTAPVQLPSAASFVIAHTLVTADKFTSGPKHYNLRVVETKMGARVLAHALFFKGDGRQGNTKTPDELDTYKLVMDEYFKDDTTTNPQDQLTEMLSLVDRYLTKTSGYTLQDMADAAGMVETKVVDTYMTRFPVQADVFRLHQRAVHVLTEARRVYQFADICEEEQKNSKADVLVRLGDLMNASHASCDTDFDCSCPELNQVCTIARENGALGARLTGAGWGGAAVFLTTSDNVPSLIQAVKDQYYNKKFPDLANDQLDDAIFPTEPCSGATIFTGFDHS</sequence>
<evidence type="ECO:0000259" key="13">
    <source>
        <dbReference type="Pfam" id="PF00288"/>
    </source>
</evidence>
<evidence type="ECO:0000256" key="10">
    <source>
        <dbReference type="ARBA" id="ARBA00023277"/>
    </source>
</evidence>
<dbReference type="PANTHER" id="PTHR10457:SF7">
    <property type="entry name" value="GALACTOKINASE-RELATED"/>
    <property type="match status" value="1"/>
</dbReference>
<keyword evidence="5" id="KW-0808">Transferase</keyword>
<dbReference type="InterPro" id="IPR013750">
    <property type="entry name" value="GHMP_kinase_C_dom"/>
</dbReference>
<comment type="pathway">
    <text evidence="1">Carbohydrate metabolism; galactose metabolism.</text>
</comment>
<dbReference type="STRING" id="4829.A0A168PX03"/>
<dbReference type="FunFam" id="1.20.1440.340:FF:000003">
    <property type="entry name" value="GAL1p Galactokinase"/>
    <property type="match status" value="1"/>
</dbReference>
<dbReference type="NCBIfam" id="TIGR00131">
    <property type="entry name" value="gal_kin"/>
    <property type="match status" value="1"/>
</dbReference>
<dbReference type="PRINTS" id="PR00959">
    <property type="entry name" value="MEVGALKINASE"/>
</dbReference>
<dbReference type="GO" id="GO:0005829">
    <property type="term" value="C:cytosol"/>
    <property type="evidence" value="ECO:0007669"/>
    <property type="project" value="TreeGrafter"/>
</dbReference>
<dbReference type="GO" id="GO:0006012">
    <property type="term" value="P:galactose metabolic process"/>
    <property type="evidence" value="ECO:0007669"/>
    <property type="project" value="UniProtKB-UniPathway"/>
</dbReference>
<dbReference type="OrthoDB" id="187738at2759"/>
<dbReference type="PRINTS" id="PR00473">
    <property type="entry name" value="GALCTOKINASE"/>
</dbReference>
<dbReference type="FunFam" id="3.30.230.10:FF:000056">
    <property type="entry name" value="GAL1p Galactokinase"/>
    <property type="match status" value="1"/>
</dbReference>
<evidence type="ECO:0000256" key="2">
    <source>
        <dbReference type="ARBA" id="ARBA00006566"/>
    </source>
</evidence>
<dbReference type="InterPro" id="IPR020568">
    <property type="entry name" value="Ribosomal_Su5_D2-typ_SF"/>
</dbReference>
<evidence type="ECO:0000313" key="17">
    <source>
        <dbReference type="Proteomes" id="UP000078561"/>
    </source>
</evidence>
<dbReference type="GO" id="GO:0000411">
    <property type="term" value="P:positive regulation of transcription by galactose"/>
    <property type="evidence" value="ECO:0007669"/>
    <property type="project" value="UniProtKB-ARBA"/>
</dbReference>
<dbReference type="Gene3D" id="3.30.230.10">
    <property type="match status" value="1"/>
</dbReference>
<dbReference type="InterPro" id="IPR006206">
    <property type="entry name" value="Mevalonate/galactokinase"/>
</dbReference>
<dbReference type="InterPro" id="IPR006203">
    <property type="entry name" value="GHMP_knse_ATP-bd_CS"/>
</dbReference>
<dbReference type="InterPro" id="IPR036554">
    <property type="entry name" value="GHMP_kinase_C_sf"/>
</dbReference>
<dbReference type="InterPro" id="IPR019741">
    <property type="entry name" value="Galactokinase_CS"/>
</dbReference>
<dbReference type="PROSITE" id="PS00627">
    <property type="entry name" value="GHMP_KINASES_ATP"/>
    <property type="match status" value="1"/>
</dbReference>
<dbReference type="PIRSF" id="PIRSF000530">
    <property type="entry name" value="Galactokinase"/>
    <property type="match status" value="1"/>
</dbReference>
<evidence type="ECO:0000259" key="14">
    <source>
        <dbReference type="Pfam" id="PF08544"/>
    </source>
</evidence>
<dbReference type="UniPathway" id="UPA00214"/>
<dbReference type="Pfam" id="PF10509">
    <property type="entry name" value="GalKase_gal_bdg"/>
    <property type="match status" value="1"/>
</dbReference>
<evidence type="ECO:0000256" key="11">
    <source>
        <dbReference type="ARBA" id="ARBA00029590"/>
    </source>
</evidence>
<dbReference type="Gene3D" id="3.30.70.3170">
    <property type="match status" value="1"/>
</dbReference>
<dbReference type="InterPro" id="IPR019539">
    <property type="entry name" value="GalKase_N"/>
</dbReference>
<dbReference type="Proteomes" id="UP000078561">
    <property type="component" value="Unassembled WGS sequence"/>
</dbReference>
<evidence type="ECO:0000256" key="6">
    <source>
        <dbReference type="ARBA" id="ARBA00022741"/>
    </source>
</evidence>
<evidence type="ECO:0000259" key="15">
    <source>
        <dbReference type="Pfam" id="PF10509"/>
    </source>
</evidence>
<evidence type="ECO:0000256" key="8">
    <source>
        <dbReference type="ARBA" id="ARBA00022840"/>
    </source>
</evidence>
<proteinExistence type="inferred from homology"/>
<comment type="catalytic activity">
    <reaction evidence="12">
        <text>alpha-D-galactose + ATP = alpha-D-galactose 1-phosphate + ADP + H(+)</text>
        <dbReference type="Rhea" id="RHEA:13553"/>
        <dbReference type="ChEBI" id="CHEBI:15378"/>
        <dbReference type="ChEBI" id="CHEBI:28061"/>
        <dbReference type="ChEBI" id="CHEBI:30616"/>
        <dbReference type="ChEBI" id="CHEBI:58336"/>
        <dbReference type="ChEBI" id="CHEBI:456216"/>
        <dbReference type="EC" id="2.7.1.6"/>
    </reaction>
    <physiologicalReaction direction="left-to-right" evidence="12">
        <dbReference type="Rhea" id="RHEA:13554"/>
    </physiologicalReaction>
</comment>
<keyword evidence="9" id="KW-0299">Galactose metabolism</keyword>
<dbReference type="GO" id="GO:0005524">
    <property type="term" value="F:ATP binding"/>
    <property type="evidence" value="ECO:0007669"/>
    <property type="project" value="UniProtKB-KW"/>
</dbReference>
<evidence type="ECO:0000256" key="4">
    <source>
        <dbReference type="ARBA" id="ARBA00019487"/>
    </source>
</evidence>
<keyword evidence="10" id="KW-0119">Carbohydrate metabolism</keyword>
<dbReference type="InterPro" id="IPR014721">
    <property type="entry name" value="Ribsml_uS5_D2-typ_fold_subgr"/>
</dbReference>
<evidence type="ECO:0000256" key="7">
    <source>
        <dbReference type="ARBA" id="ARBA00022777"/>
    </source>
</evidence>
<dbReference type="OMA" id="GFHDTYF"/>
<dbReference type="GO" id="GO:0004335">
    <property type="term" value="F:galactokinase activity"/>
    <property type="evidence" value="ECO:0007669"/>
    <property type="project" value="UniProtKB-EC"/>
</dbReference>
<evidence type="ECO:0000256" key="1">
    <source>
        <dbReference type="ARBA" id="ARBA00004947"/>
    </source>
</evidence>
<evidence type="ECO:0000256" key="9">
    <source>
        <dbReference type="ARBA" id="ARBA00023144"/>
    </source>
</evidence>
<dbReference type="InParanoid" id="A0A168PX03"/>
<keyword evidence="17" id="KW-1185">Reference proteome</keyword>
<name>A0A168PX03_ABSGL</name>
<evidence type="ECO:0000256" key="12">
    <source>
        <dbReference type="ARBA" id="ARBA00049538"/>
    </source>
</evidence>
<comment type="similarity">
    <text evidence="2">Belongs to the GHMP kinase family. GalK subfamily.</text>
</comment>
<organism evidence="16">
    <name type="scientific">Absidia glauca</name>
    <name type="common">Pin mould</name>
    <dbReference type="NCBI Taxonomy" id="4829"/>
    <lineage>
        <taxon>Eukaryota</taxon>
        <taxon>Fungi</taxon>
        <taxon>Fungi incertae sedis</taxon>
        <taxon>Mucoromycota</taxon>
        <taxon>Mucoromycotina</taxon>
        <taxon>Mucoromycetes</taxon>
        <taxon>Mucorales</taxon>
        <taxon>Cunninghamellaceae</taxon>
        <taxon>Absidia</taxon>
    </lineage>
</organism>
<dbReference type="SUPFAM" id="SSF54211">
    <property type="entry name" value="Ribosomal protein S5 domain 2-like"/>
    <property type="match status" value="1"/>
</dbReference>
<gene>
    <name evidence="16" type="primary">ABSGL_08945.1 scaffold 10588</name>
</gene>
<keyword evidence="8" id="KW-0067">ATP-binding</keyword>
<reference evidence="16" key="1">
    <citation type="submission" date="2016-04" db="EMBL/GenBank/DDBJ databases">
        <authorList>
            <person name="Evans L.H."/>
            <person name="Alamgir A."/>
            <person name="Owens N."/>
            <person name="Weber N.D."/>
            <person name="Virtaneva K."/>
            <person name="Barbian K."/>
            <person name="Babar A."/>
            <person name="Rosenke K."/>
        </authorList>
    </citation>
    <scope>NUCLEOTIDE SEQUENCE [LARGE SCALE GENOMIC DNA]</scope>
    <source>
        <strain evidence="16">CBS 101.48</strain>
    </source>
</reference>
<dbReference type="Pfam" id="PF08544">
    <property type="entry name" value="GHMP_kinases_C"/>
    <property type="match status" value="1"/>
</dbReference>
<dbReference type="Gene3D" id="1.20.1440.340">
    <property type="match status" value="1"/>
</dbReference>
<feature type="domain" description="Galactokinase N-terminal" evidence="15">
    <location>
        <begin position="30"/>
        <end position="78"/>
    </location>
</feature>
<dbReference type="FunCoup" id="A0A168PX03">
    <property type="interactions" value="441"/>
</dbReference>
<protein>
    <recommendedName>
        <fullName evidence="4">Galactokinase</fullName>
        <ecNumber evidence="3">2.7.1.6</ecNumber>
    </recommendedName>
    <alternativeName>
        <fullName evidence="11">Galactose kinase</fullName>
    </alternativeName>
</protein>
<dbReference type="AlphaFoldDB" id="A0A168PX03"/>
<dbReference type="SUPFAM" id="SSF55060">
    <property type="entry name" value="GHMP Kinase, C-terminal domain"/>
    <property type="match status" value="1"/>
</dbReference>
<feature type="domain" description="GHMP kinase N-terminal" evidence="13">
    <location>
        <begin position="121"/>
        <end position="209"/>
    </location>
</feature>
<dbReference type="Pfam" id="PF00288">
    <property type="entry name" value="GHMP_kinases_N"/>
    <property type="match status" value="1"/>
</dbReference>
<evidence type="ECO:0000313" key="16">
    <source>
        <dbReference type="EMBL" id="SAM03127.1"/>
    </source>
</evidence>
<evidence type="ECO:0000256" key="5">
    <source>
        <dbReference type="ARBA" id="ARBA00022679"/>
    </source>
</evidence>
<accession>A0A168PX03</accession>
<keyword evidence="6" id="KW-0547">Nucleotide-binding</keyword>
<dbReference type="EC" id="2.7.1.6" evidence="3"/>